<keyword evidence="22" id="KW-1185">Reference proteome</keyword>
<evidence type="ECO:0000256" key="2">
    <source>
        <dbReference type="ARBA" id="ARBA00004322"/>
    </source>
</evidence>
<feature type="domain" description="RING-type" evidence="21">
    <location>
        <begin position="268"/>
        <end position="307"/>
    </location>
</feature>
<dbReference type="InterPro" id="IPR052256">
    <property type="entry name" value="E3_ubiquitin-ligase_CHFR"/>
</dbReference>
<dbReference type="Pfam" id="PF17979">
    <property type="entry name" value="zf-CRD"/>
    <property type="match status" value="1"/>
</dbReference>
<dbReference type="PANTHER" id="PTHR16079:SF4">
    <property type="entry name" value="E3 UBIQUITIN-PROTEIN LIGASE CHFR"/>
    <property type="match status" value="1"/>
</dbReference>
<dbReference type="GO" id="GO:0016567">
    <property type="term" value="P:protein ubiquitination"/>
    <property type="evidence" value="ECO:0007669"/>
    <property type="project" value="UniProtKB-UniPathway"/>
</dbReference>
<sequence length="777" mass="85038">MSAAAEGREPWAQLVSTTDVDSAPVSINKDKFTIGRRAGDMTFPENKLVSSSHCSLFREPTTGKVFLQDTSTNGTMINNTKVGKGQKWELNHGDEIHIVFKKNNTEQNIAYLFQDLAKLKEEEQDESLLDVTQEYGSDTEGSTIDYTLPNTEMGSEASGASGGAKRQMEEVSESEPVSKKAREEAKQGDMQQKTSSEPSAAVPASATGGAASTSAVQQCSKDTGKEDTTLPRGDSQVAGPSSEKGAAGSKDDKPKPPPRDEMEETLLCGVCQDILHDCISLQPCMHSFCAGCYSQWMDMSNLCPSCRNKVDRISKNHIVNNLVQVYLKDHPEKKRSEEDLAELNKKNKITDDMLYPKHGHHRREYESYSDEYSDSDSGHEDASLSGGSTPRGWRAYYSPYGMHHVSTRPPPRTICRQCPDYTPPTSATTGAQVTGMLVTPPVSTGIATSPVRMGEEITLYDPRVVGPTVVSTVTQVMQQPPTGVAGVPAPVSMGQGISMYDPRVLGSSSAPPAPDPAGTAQTPGVAVTAATATAVSGAAAPTTARTDSTVSTSSQASQVTDSSPEERARRLAGPRPPPPEPCQFVCQVNQNHVMCQCCWKPMPDRTRETPPSPPQKCSLCHRVFCHMYWGCNNPRCLGCLNNFKDLYFDGRCLNDLINNNHYESSIFMNYLDDKNLTLRDVLQTCMEKLAAGEYTVTDPNSRPSSPLTPDSVICYTCGLRNFRQLAYQYRSHIPPDQLPAEATSRPDCYWGRNCRTQHSKPHHAKNFSHICEQTRFT</sequence>
<keyword evidence="10 18" id="KW-0863">Zinc-finger</keyword>
<keyword evidence="14" id="KW-0539">Nucleus</keyword>
<dbReference type="SUPFAM" id="SSF49879">
    <property type="entry name" value="SMAD/FHA domain"/>
    <property type="match status" value="1"/>
</dbReference>
<feature type="compositionally biased region" description="Low complexity" evidence="19">
    <location>
        <begin position="195"/>
        <end position="216"/>
    </location>
</feature>
<accession>A0A6P4XVV3</accession>
<dbReference type="Gene3D" id="3.30.40.10">
    <property type="entry name" value="Zinc/RING finger domain, C3HC4 (zinc finger)"/>
    <property type="match status" value="1"/>
</dbReference>
<dbReference type="GO" id="GO:0061630">
    <property type="term" value="F:ubiquitin protein ligase activity"/>
    <property type="evidence" value="ECO:0007669"/>
    <property type="project" value="UniProtKB-EC"/>
</dbReference>
<dbReference type="PROSITE" id="PS00518">
    <property type="entry name" value="ZF_RING_1"/>
    <property type="match status" value="1"/>
</dbReference>
<evidence type="ECO:0000256" key="7">
    <source>
        <dbReference type="ARBA" id="ARBA00022618"/>
    </source>
</evidence>
<comment type="catalytic activity">
    <reaction evidence="1">
        <text>S-ubiquitinyl-[E2 ubiquitin-conjugating enzyme]-L-cysteine + [acceptor protein]-L-lysine = [E2 ubiquitin-conjugating enzyme]-L-cysteine + N(6)-ubiquitinyl-[acceptor protein]-L-lysine.</text>
        <dbReference type="EC" id="2.3.2.27"/>
    </reaction>
</comment>
<evidence type="ECO:0000256" key="5">
    <source>
        <dbReference type="ARBA" id="ARBA00012483"/>
    </source>
</evidence>
<evidence type="ECO:0000259" key="21">
    <source>
        <dbReference type="PROSITE" id="PS50089"/>
    </source>
</evidence>
<evidence type="ECO:0000256" key="1">
    <source>
        <dbReference type="ARBA" id="ARBA00000900"/>
    </source>
</evidence>
<keyword evidence="15" id="KW-0131">Cell cycle</keyword>
<evidence type="ECO:0000256" key="19">
    <source>
        <dbReference type="SAM" id="MobiDB-lite"/>
    </source>
</evidence>
<evidence type="ECO:0000256" key="8">
    <source>
        <dbReference type="ARBA" id="ARBA00022679"/>
    </source>
</evidence>
<dbReference type="SMART" id="SM00184">
    <property type="entry name" value="RING"/>
    <property type="match status" value="1"/>
</dbReference>
<dbReference type="SUPFAM" id="SSF57850">
    <property type="entry name" value="RING/U-box"/>
    <property type="match status" value="1"/>
</dbReference>
<keyword evidence="11" id="KW-0498">Mitosis</keyword>
<feature type="region of interest" description="Disordered" evidence="19">
    <location>
        <begin position="365"/>
        <end position="388"/>
    </location>
</feature>
<keyword evidence="7" id="KW-0132">Cell division</keyword>
<dbReference type="GeneID" id="109467269"/>
<dbReference type="InterPro" id="IPR008984">
    <property type="entry name" value="SMAD_FHA_dom_sf"/>
</dbReference>
<dbReference type="FunFam" id="3.30.40.10:FF:000203">
    <property type="entry name" value="E3 ubiquitin-protein ligase CHFR isoform X1"/>
    <property type="match status" value="1"/>
</dbReference>
<dbReference type="UniPathway" id="UPA00143"/>
<dbReference type="Proteomes" id="UP000515135">
    <property type="component" value="Unplaced"/>
</dbReference>
<evidence type="ECO:0000256" key="6">
    <source>
        <dbReference type="ARBA" id="ARBA00017908"/>
    </source>
</evidence>
<gene>
    <name evidence="23" type="primary">LOC109467269</name>
</gene>
<keyword evidence="8" id="KW-0808">Transferase</keyword>
<dbReference type="KEGG" id="bbel:109467269"/>
<feature type="compositionally biased region" description="Low complexity" evidence="19">
    <location>
        <begin position="506"/>
        <end position="562"/>
    </location>
</feature>
<evidence type="ECO:0000256" key="12">
    <source>
        <dbReference type="ARBA" id="ARBA00022786"/>
    </source>
</evidence>
<dbReference type="EC" id="2.3.2.27" evidence="5"/>
<dbReference type="OrthoDB" id="1305878at2759"/>
<evidence type="ECO:0000256" key="9">
    <source>
        <dbReference type="ARBA" id="ARBA00022723"/>
    </source>
</evidence>
<evidence type="ECO:0000256" key="3">
    <source>
        <dbReference type="ARBA" id="ARBA00004906"/>
    </source>
</evidence>
<dbReference type="PROSITE" id="PS50006">
    <property type="entry name" value="FHA_DOMAIN"/>
    <property type="match status" value="1"/>
</dbReference>
<dbReference type="InterPro" id="IPR001841">
    <property type="entry name" value="Znf_RING"/>
</dbReference>
<keyword evidence="9" id="KW-0479">Metal-binding</keyword>
<dbReference type="AlphaFoldDB" id="A0A6P4XVV3"/>
<protein>
    <recommendedName>
        <fullName evidence="6">E3 ubiquitin-protein ligase CHFR</fullName>
        <ecNumber evidence="5">2.3.2.27</ecNumber>
    </recommendedName>
    <alternativeName>
        <fullName evidence="17">Checkpoint with forkhead and RING finger domains protein</fullName>
    </alternativeName>
    <alternativeName>
        <fullName evidence="16">RING-type E3 ubiquitin transferase CHFR</fullName>
    </alternativeName>
</protein>
<dbReference type="GO" id="GO:0016605">
    <property type="term" value="C:PML body"/>
    <property type="evidence" value="ECO:0007669"/>
    <property type="project" value="UniProtKB-SubCell"/>
</dbReference>
<evidence type="ECO:0000256" key="11">
    <source>
        <dbReference type="ARBA" id="ARBA00022776"/>
    </source>
</evidence>
<dbReference type="Gene3D" id="3.30.40.140">
    <property type="match status" value="1"/>
</dbReference>
<comment type="similarity">
    <text evidence="4">Belongs to the CHFR family.</text>
</comment>
<dbReference type="RefSeq" id="XP_019620775.1">
    <property type="nucleotide sequence ID" value="XM_019765216.1"/>
</dbReference>
<evidence type="ECO:0000256" key="14">
    <source>
        <dbReference type="ARBA" id="ARBA00023242"/>
    </source>
</evidence>
<dbReference type="Gene3D" id="2.60.200.20">
    <property type="match status" value="1"/>
</dbReference>
<dbReference type="PROSITE" id="PS50089">
    <property type="entry name" value="ZF_RING_2"/>
    <property type="match status" value="1"/>
</dbReference>
<evidence type="ECO:0000256" key="18">
    <source>
        <dbReference type="PROSITE-ProRule" id="PRU00175"/>
    </source>
</evidence>
<evidence type="ECO:0000256" key="15">
    <source>
        <dbReference type="ARBA" id="ARBA00023306"/>
    </source>
</evidence>
<evidence type="ECO:0000256" key="16">
    <source>
        <dbReference type="ARBA" id="ARBA00029800"/>
    </source>
</evidence>
<dbReference type="Pfam" id="PF00498">
    <property type="entry name" value="FHA"/>
    <property type="match status" value="1"/>
</dbReference>
<dbReference type="GO" id="GO:0008270">
    <property type="term" value="F:zinc ion binding"/>
    <property type="evidence" value="ECO:0007669"/>
    <property type="project" value="UniProtKB-KW"/>
</dbReference>
<evidence type="ECO:0000313" key="22">
    <source>
        <dbReference type="Proteomes" id="UP000515135"/>
    </source>
</evidence>
<dbReference type="InterPro" id="IPR000253">
    <property type="entry name" value="FHA_dom"/>
</dbReference>
<feature type="compositionally biased region" description="Basic and acidic residues" evidence="19">
    <location>
        <begin position="249"/>
        <end position="260"/>
    </location>
</feature>
<keyword evidence="13" id="KW-0862">Zinc</keyword>
<comment type="pathway">
    <text evidence="3">Protein modification; protein ubiquitination.</text>
</comment>
<proteinExistence type="inferred from homology"/>
<dbReference type="InterPro" id="IPR040909">
    <property type="entry name" value="CHFR_Znf-CRD"/>
</dbReference>
<organism evidence="22 23">
    <name type="scientific">Branchiostoma belcheri</name>
    <name type="common">Amphioxus</name>
    <dbReference type="NCBI Taxonomy" id="7741"/>
    <lineage>
        <taxon>Eukaryota</taxon>
        <taxon>Metazoa</taxon>
        <taxon>Chordata</taxon>
        <taxon>Cephalochordata</taxon>
        <taxon>Leptocardii</taxon>
        <taxon>Amphioxiformes</taxon>
        <taxon>Branchiostomatidae</taxon>
        <taxon>Branchiostoma</taxon>
    </lineage>
</organism>
<feature type="region of interest" description="Disordered" evidence="19">
    <location>
        <begin position="131"/>
        <end position="261"/>
    </location>
</feature>
<feature type="compositionally biased region" description="Polar residues" evidence="19">
    <location>
        <begin position="134"/>
        <end position="153"/>
    </location>
</feature>
<dbReference type="GO" id="GO:0006511">
    <property type="term" value="P:ubiquitin-dependent protein catabolic process"/>
    <property type="evidence" value="ECO:0007669"/>
    <property type="project" value="TreeGrafter"/>
</dbReference>
<dbReference type="CDD" id="cd22672">
    <property type="entry name" value="FHA_CHFR"/>
    <property type="match status" value="1"/>
</dbReference>
<dbReference type="SMART" id="SM00240">
    <property type="entry name" value="FHA"/>
    <property type="match status" value="1"/>
</dbReference>
<evidence type="ECO:0000256" key="17">
    <source>
        <dbReference type="ARBA" id="ARBA00031332"/>
    </source>
</evidence>
<name>A0A6P4XVV3_BRABE</name>
<dbReference type="PANTHER" id="PTHR16079">
    <property type="entry name" value="UBIQUITIN LIGASE PROTEIN CHFR"/>
    <property type="match status" value="1"/>
</dbReference>
<dbReference type="GO" id="GO:0051301">
    <property type="term" value="P:cell division"/>
    <property type="evidence" value="ECO:0007669"/>
    <property type="project" value="UniProtKB-KW"/>
</dbReference>
<comment type="subcellular location">
    <subcellularLocation>
        <location evidence="2">Nucleus</location>
        <location evidence="2">PML body</location>
    </subcellularLocation>
</comment>
<feature type="region of interest" description="Disordered" evidence="19">
    <location>
        <begin position="500"/>
        <end position="577"/>
    </location>
</feature>
<dbReference type="CDD" id="cd16503">
    <property type="entry name" value="RING-HC_CHFR"/>
    <property type="match status" value="1"/>
</dbReference>
<dbReference type="InterPro" id="IPR017907">
    <property type="entry name" value="Znf_RING_CS"/>
</dbReference>
<reference evidence="23" key="1">
    <citation type="submission" date="2025-08" db="UniProtKB">
        <authorList>
            <consortium name="RefSeq"/>
        </authorList>
    </citation>
    <scope>IDENTIFICATION</scope>
    <source>
        <tissue evidence="23">Gonad</tissue>
    </source>
</reference>
<evidence type="ECO:0000256" key="13">
    <source>
        <dbReference type="ARBA" id="ARBA00022833"/>
    </source>
</evidence>
<evidence type="ECO:0000256" key="10">
    <source>
        <dbReference type="ARBA" id="ARBA00022771"/>
    </source>
</evidence>
<feature type="domain" description="FHA" evidence="20">
    <location>
        <begin position="32"/>
        <end position="82"/>
    </location>
</feature>
<evidence type="ECO:0000313" key="23">
    <source>
        <dbReference type="RefSeq" id="XP_019620775.1"/>
    </source>
</evidence>
<dbReference type="InterPro" id="IPR013083">
    <property type="entry name" value="Znf_RING/FYVE/PHD"/>
</dbReference>
<evidence type="ECO:0000259" key="20">
    <source>
        <dbReference type="PROSITE" id="PS50006"/>
    </source>
</evidence>
<keyword evidence="12" id="KW-0833">Ubl conjugation pathway</keyword>
<dbReference type="Pfam" id="PF13923">
    <property type="entry name" value="zf-C3HC4_2"/>
    <property type="match status" value="1"/>
</dbReference>
<evidence type="ECO:0000256" key="4">
    <source>
        <dbReference type="ARBA" id="ARBA00005797"/>
    </source>
</evidence>
<feature type="compositionally biased region" description="Basic and acidic residues" evidence="19">
    <location>
        <begin position="176"/>
        <end position="187"/>
    </location>
</feature>